<evidence type="ECO:0000313" key="1">
    <source>
        <dbReference type="EMBL" id="KAJ2797829.1"/>
    </source>
</evidence>
<name>A0A9W8HSH6_9FUNG</name>
<keyword evidence="2" id="KW-1185">Reference proteome</keyword>
<dbReference type="OrthoDB" id="6129702at2759"/>
<organism evidence="1 2">
    <name type="scientific">Coemansia guatemalensis</name>
    <dbReference type="NCBI Taxonomy" id="2761395"/>
    <lineage>
        <taxon>Eukaryota</taxon>
        <taxon>Fungi</taxon>
        <taxon>Fungi incertae sedis</taxon>
        <taxon>Zoopagomycota</taxon>
        <taxon>Kickxellomycotina</taxon>
        <taxon>Kickxellomycetes</taxon>
        <taxon>Kickxellales</taxon>
        <taxon>Kickxellaceae</taxon>
        <taxon>Coemansia</taxon>
    </lineage>
</organism>
<dbReference type="Proteomes" id="UP001140094">
    <property type="component" value="Unassembled WGS sequence"/>
</dbReference>
<evidence type="ECO:0000313" key="2">
    <source>
        <dbReference type="Proteomes" id="UP001140094"/>
    </source>
</evidence>
<comment type="caution">
    <text evidence="1">The sequence shown here is derived from an EMBL/GenBank/DDBJ whole genome shotgun (WGS) entry which is preliminary data.</text>
</comment>
<dbReference type="AlphaFoldDB" id="A0A9W8HSH6"/>
<gene>
    <name evidence="1" type="ORF">H4R20_005045</name>
</gene>
<accession>A0A9W8HSH6</accession>
<protein>
    <submittedName>
        <fullName evidence="1">Uncharacterized protein</fullName>
    </submittedName>
</protein>
<dbReference type="EMBL" id="JANBUO010001537">
    <property type="protein sequence ID" value="KAJ2797829.1"/>
    <property type="molecule type" value="Genomic_DNA"/>
</dbReference>
<reference evidence="1" key="1">
    <citation type="submission" date="2022-07" db="EMBL/GenBank/DDBJ databases">
        <title>Phylogenomic reconstructions and comparative analyses of Kickxellomycotina fungi.</title>
        <authorList>
            <person name="Reynolds N.K."/>
            <person name="Stajich J.E."/>
            <person name="Barry K."/>
            <person name="Grigoriev I.V."/>
            <person name="Crous P."/>
            <person name="Smith M.E."/>
        </authorList>
    </citation>
    <scope>NUCLEOTIDE SEQUENCE</scope>
    <source>
        <strain evidence="1">NRRL 1565</strain>
    </source>
</reference>
<sequence length="210" mass="23536">PLLAQCMDYKGKRMVKVLASVRGAEVHGLIKIYCGVRVPLQPKKLSEESASAMGKAQKVLGFLQSKDRRPSAHDYSRIRDVDEDGSIKTVATSRTFPLACVLPVVHRGRSNAATFVQPNAALPNEFYIKEPTEAQLHLGESIIFHLLPVGDERLFHMQLRSPSGQQHKFVYQPSDQGYILRHTVKERGAWIIIFHSDSEGWLPIVSYSCV</sequence>
<proteinExistence type="predicted"/>
<feature type="non-terminal residue" evidence="1">
    <location>
        <position position="1"/>
    </location>
</feature>